<dbReference type="EMBL" id="BPLQ01014198">
    <property type="protein sequence ID" value="GIY77941.1"/>
    <property type="molecule type" value="Genomic_DNA"/>
</dbReference>
<proteinExistence type="predicted"/>
<keyword evidence="2" id="KW-1185">Reference proteome</keyword>
<organism evidence="1 2">
    <name type="scientific">Caerostris darwini</name>
    <dbReference type="NCBI Taxonomy" id="1538125"/>
    <lineage>
        <taxon>Eukaryota</taxon>
        <taxon>Metazoa</taxon>
        <taxon>Ecdysozoa</taxon>
        <taxon>Arthropoda</taxon>
        <taxon>Chelicerata</taxon>
        <taxon>Arachnida</taxon>
        <taxon>Araneae</taxon>
        <taxon>Araneomorphae</taxon>
        <taxon>Entelegynae</taxon>
        <taxon>Araneoidea</taxon>
        <taxon>Araneidae</taxon>
        <taxon>Caerostris</taxon>
    </lineage>
</organism>
<evidence type="ECO:0000313" key="1">
    <source>
        <dbReference type="EMBL" id="GIY77941.1"/>
    </source>
</evidence>
<reference evidence="1 2" key="1">
    <citation type="submission" date="2021-06" db="EMBL/GenBank/DDBJ databases">
        <title>Caerostris darwini draft genome.</title>
        <authorList>
            <person name="Kono N."/>
            <person name="Arakawa K."/>
        </authorList>
    </citation>
    <scope>NUCLEOTIDE SEQUENCE [LARGE SCALE GENOMIC DNA]</scope>
</reference>
<accession>A0AAV4W7M0</accession>
<dbReference type="Proteomes" id="UP001054837">
    <property type="component" value="Unassembled WGS sequence"/>
</dbReference>
<comment type="caution">
    <text evidence="1">The sequence shown here is derived from an EMBL/GenBank/DDBJ whole genome shotgun (WGS) entry which is preliminary data.</text>
</comment>
<dbReference type="AlphaFoldDB" id="A0AAV4W7M0"/>
<sequence length="106" mass="12136">MFTDANNGEFASMLDRSAPSEIFGVCGLINRWQEPSTEGHTVSRWGPSKHDTERQKPQISVFFGVLDVRDKPFFRRVITQLEHANRYLRKQGQEVLKVLLFPTVSG</sequence>
<protein>
    <recommendedName>
        <fullName evidence="3">Hexosyltransferase</fullName>
    </recommendedName>
</protein>
<gene>
    <name evidence="1" type="ORF">CDAR_572921</name>
</gene>
<evidence type="ECO:0000313" key="2">
    <source>
        <dbReference type="Proteomes" id="UP001054837"/>
    </source>
</evidence>
<evidence type="ECO:0008006" key="3">
    <source>
        <dbReference type="Google" id="ProtNLM"/>
    </source>
</evidence>
<name>A0AAV4W7M0_9ARAC</name>